<organism evidence="1 2">
    <name type="scientific">Coniosporium apollinis</name>
    <dbReference type="NCBI Taxonomy" id="61459"/>
    <lineage>
        <taxon>Eukaryota</taxon>
        <taxon>Fungi</taxon>
        <taxon>Dikarya</taxon>
        <taxon>Ascomycota</taxon>
        <taxon>Pezizomycotina</taxon>
        <taxon>Dothideomycetes</taxon>
        <taxon>Dothideomycetes incertae sedis</taxon>
        <taxon>Coniosporium</taxon>
    </lineage>
</organism>
<comment type="caution">
    <text evidence="1">The sequence shown here is derived from an EMBL/GenBank/DDBJ whole genome shotgun (WGS) entry which is preliminary data.</text>
</comment>
<reference evidence="1" key="1">
    <citation type="submission" date="2022-10" db="EMBL/GenBank/DDBJ databases">
        <title>Culturing micro-colonial fungi from biological soil crusts in the Mojave desert and describing Neophaeococcomyces mojavensis, and introducing the new genera and species Taxawa tesnikishii.</title>
        <authorList>
            <person name="Kurbessoian T."/>
            <person name="Stajich J.E."/>
        </authorList>
    </citation>
    <scope>NUCLEOTIDE SEQUENCE</scope>
    <source>
        <strain evidence="1">TK_1</strain>
    </source>
</reference>
<sequence>MCIAVFSTAHPDYPFILISNRDEYLGRPTHVADRWPPPNDHVLGGWDLHRDVHGTWLGITRQGRIAVLTNFREEGQAIIEGAKSRGVTVKSFLLTPPDSDESTEEFAKRLVEEEGVQGVGGFSLLFGKLQDVIRRGEEEDGSAKKKGLAIVSNRTPDVEGLIWVCGERDETHALSNSWYGDRSWPKVVQGEEELKSAIHESVRKGESQDALIKRLFHVLSIDTLPMKKHGEEWEIYIRELRNSIFIPPVGGSELNGKSADEVAAAKSQERIEATSGIYGTQKQTVVLCDRQGKITYVERTRTDENGDPIEVGKGDRRFDFQIDQWQERVGK</sequence>
<dbReference type="PANTHER" id="PTHR17985:SF8">
    <property type="entry name" value="TRANSPORT AND GOLGI ORGANIZATION PROTEIN 2 HOMOLOG"/>
    <property type="match status" value="1"/>
</dbReference>
<proteinExistence type="predicted"/>
<name>A0ABQ9NMD6_9PEZI</name>
<protein>
    <recommendedName>
        <fullName evidence="3">DUF833 domain-containing protein</fullName>
    </recommendedName>
</protein>
<dbReference type="PANTHER" id="PTHR17985">
    <property type="entry name" value="SER/THR-RICH PROTEIN T10 IN DGCR REGION"/>
    <property type="match status" value="1"/>
</dbReference>
<evidence type="ECO:0000313" key="1">
    <source>
        <dbReference type="EMBL" id="KAJ9659898.1"/>
    </source>
</evidence>
<gene>
    <name evidence="1" type="ORF">H2201_007157</name>
</gene>
<evidence type="ECO:0000313" key="2">
    <source>
        <dbReference type="Proteomes" id="UP001172684"/>
    </source>
</evidence>
<dbReference type="EMBL" id="JAPDRL010000071">
    <property type="protein sequence ID" value="KAJ9659898.1"/>
    <property type="molecule type" value="Genomic_DNA"/>
</dbReference>
<accession>A0ABQ9NMD6</accession>
<evidence type="ECO:0008006" key="3">
    <source>
        <dbReference type="Google" id="ProtNLM"/>
    </source>
</evidence>
<dbReference type="Pfam" id="PF05742">
    <property type="entry name" value="TANGO2"/>
    <property type="match status" value="1"/>
</dbReference>
<keyword evidence="2" id="KW-1185">Reference proteome</keyword>
<dbReference type="Proteomes" id="UP001172684">
    <property type="component" value="Unassembled WGS sequence"/>
</dbReference>
<dbReference type="InterPro" id="IPR008551">
    <property type="entry name" value="TANGO2"/>
</dbReference>